<dbReference type="OrthoDB" id="1522784at2"/>
<keyword evidence="2" id="KW-1185">Reference proteome</keyword>
<evidence type="ECO:0000313" key="1">
    <source>
        <dbReference type="EMBL" id="RIV88739.1"/>
    </source>
</evidence>
<name>A0A418NVT9_9SPHN</name>
<gene>
    <name evidence="1" type="ORF">D2V07_00205</name>
</gene>
<protein>
    <submittedName>
        <fullName evidence="1">DUF3419 family protein</fullName>
    </submittedName>
</protein>
<dbReference type="RefSeq" id="WP_119584016.1">
    <property type="nucleotide sequence ID" value="NZ_CAWODQ010000001.1"/>
</dbReference>
<reference evidence="1 2" key="1">
    <citation type="submission" date="2018-08" db="EMBL/GenBank/DDBJ databases">
        <title>Erythrobacter zhengii sp.nov., a bacterium isolated from deep-sea sediment.</title>
        <authorList>
            <person name="Fang C."/>
            <person name="Wu Y.-H."/>
            <person name="Sun C."/>
            <person name="Wang H."/>
            <person name="Cheng H."/>
            <person name="Meng F.-X."/>
            <person name="Wang C.-S."/>
            <person name="Xu X.-W."/>
        </authorList>
    </citation>
    <scope>NUCLEOTIDE SEQUENCE [LARGE SCALE GENOMIC DNA]</scope>
    <source>
        <strain evidence="1 2">V18</strain>
    </source>
</reference>
<dbReference type="Pfam" id="PF11899">
    <property type="entry name" value="DUF3419"/>
    <property type="match status" value="1"/>
</dbReference>
<dbReference type="Proteomes" id="UP000286576">
    <property type="component" value="Unassembled WGS sequence"/>
</dbReference>
<comment type="caution">
    <text evidence="1">The sequence shown here is derived from an EMBL/GenBank/DDBJ whole genome shotgun (WGS) entry which is preliminary data.</text>
</comment>
<dbReference type="PANTHER" id="PTHR47473:SF1">
    <property type="entry name" value="METHYLTRANSFERASE DOMAIN-CONTAINING PROTEIN"/>
    <property type="match status" value="1"/>
</dbReference>
<dbReference type="PANTHER" id="PTHR47473">
    <property type="entry name" value="BTA1P"/>
    <property type="match status" value="1"/>
</dbReference>
<dbReference type="InterPro" id="IPR021829">
    <property type="entry name" value="DUF3419"/>
</dbReference>
<sequence length="381" mass="43456">MENESTSAAVLDQSAIWYSACNEDTASEIAALQPKGKRLLCITASGSRAFDLLLADPAHIVSIDQNPAQTALAELFAAAYRTFDYASFSGLVGLREEPARLDLIDKLLPQLSPPSREFWRRNRGIAAEGLLYCGRWEGFLRQIRRWAGKRRRKLADRLLAAPDRETQWALWRQEWDDWRWRLFVRAMTARSLWRWVMREPGIAFIDREFDMTAYTHDCFNHAARDLHLRDLPFAWLMLSGGYDTEVLPPYLTEAGHAAIAQRVDRLELRTLSLQQAIAEAEPGSFDGASLSDYSSYCDDTVQRRVWADLARGIRPGGLVCERKFYNKSGTDIPLESGFTRNRKLEDALRLSDGALFYSFVVARREGIASRDACEIRDLRHS</sequence>
<dbReference type="EMBL" id="QXFL01000001">
    <property type="protein sequence ID" value="RIV88739.1"/>
    <property type="molecule type" value="Genomic_DNA"/>
</dbReference>
<dbReference type="AlphaFoldDB" id="A0A418NVT9"/>
<proteinExistence type="predicted"/>
<accession>A0A418NVT9</accession>
<organism evidence="1 2">
    <name type="scientific">Aurantiacibacter zhengii</name>
    <dbReference type="NCBI Taxonomy" id="2307003"/>
    <lineage>
        <taxon>Bacteria</taxon>
        <taxon>Pseudomonadati</taxon>
        <taxon>Pseudomonadota</taxon>
        <taxon>Alphaproteobacteria</taxon>
        <taxon>Sphingomonadales</taxon>
        <taxon>Erythrobacteraceae</taxon>
        <taxon>Aurantiacibacter</taxon>
    </lineage>
</organism>
<evidence type="ECO:0000313" key="2">
    <source>
        <dbReference type="Proteomes" id="UP000286576"/>
    </source>
</evidence>